<dbReference type="InterPro" id="IPR002826">
    <property type="entry name" value="MptE-like"/>
</dbReference>
<dbReference type="PANTHER" id="PTHR41786">
    <property type="entry name" value="MOTILITY ACCESSORY FACTOR MAF"/>
    <property type="match status" value="1"/>
</dbReference>
<name>A0A369BBZ9_9BACL</name>
<reference evidence="4 5" key="1">
    <citation type="submission" date="2018-07" db="EMBL/GenBank/DDBJ databases">
        <title>Genomic Encyclopedia of Type Strains, Phase III (KMG-III): the genomes of soil and plant-associated and newly described type strains.</title>
        <authorList>
            <person name="Whitman W."/>
        </authorList>
    </citation>
    <scope>NUCLEOTIDE SEQUENCE [LARGE SCALE GENOMIC DNA]</scope>
    <source>
        <strain evidence="4 5">CECT 8333</strain>
    </source>
</reference>
<evidence type="ECO:0000256" key="1">
    <source>
        <dbReference type="SAM" id="Coils"/>
    </source>
</evidence>
<evidence type="ECO:0000313" key="4">
    <source>
        <dbReference type="EMBL" id="RCX19072.1"/>
    </source>
</evidence>
<dbReference type="InterPro" id="IPR045376">
    <property type="entry name" value="Maf_N"/>
</dbReference>
<evidence type="ECO:0008006" key="6">
    <source>
        <dbReference type="Google" id="ProtNLM"/>
    </source>
</evidence>
<comment type="caution">
    <text evidence="4">The sequence shown here is derived from an EMBL/GenBank/DDBJ whole genome shotgun (WGS) entry which is preliminary data.</text>
</comment>
<feature type="coiled-coil region" evidence="1">
    <location>
        <begin position="499"/>
        <end position="526"/>
    </location>
</feature>
<dbReference type="EMBL" id="QPJW01000005">
    <property type="protein sequence ID" value="RCX19072.1"/>
    <property type="molecule type" value="Genomic_DNA"/>
</dbReference>
<dbReference type="AlphaFoldDB" id="A0A369BBZ9"/>
<organism evidence="4 5">
    <name type="scientific">Fontibacillus phaseoli</name>
    <dbReference type="NCBI Taxonomy" id="1416533"/>
    <lineage>
        <taxon>Bacteria</taxon>
        <taxon>Bacillati</taxon>
        <taxon>Bacillota</taxon>
        <taxon>Bacilli</taxon>
        <taxon>Bacillales</taxon>
        <taxon>Paenibacillaceae</taxon>
        <taxon>Fontibacillus</taxon>
    </lineage>
</organism>
<sequence>MNVLELNKKYLSRHYPALIRAFESTLEDEYTYTREITRSGELNLRIEINQNSYYLHSRYNARHEAKKWVESIGSEIDDIDNVLLVGIGLGYYLEELLSVTKARYIFVYEPSVLVFKEWLNERAIEKTLSDPRIRLFAVGESEFLPLQLANDISEQMIGTFRKVSPPIYERLFPEISEQFNTKMKDTIIQQISNMQTREFNQETWLENSLFNLPYLINNSSILALKDKWKDQNIKAIIVGSGPSLSQDLHYLSELKEKCLIIAAGSSIQAMEHLGVYPHFVVSMDGTKANHHVFKNVDVSRVPLVFCPSIYYEILEGHKNSLYYGKFQSDIITKYLYESQENEIPSFISTATVTGTGIQIAAFMGIKDIYLMGQDLSYPNNQFYAPGVVHISEEIQDLHIAHSEKWVKNVDGGLNRTKGSMEVLLKDIEILVKIMELQGVKIINTSKGGAVIEGTEWASMDKIAPSLLEYPSIDFEISKQIPAKTPETKDKQVKEVSTKLKKVSGETKKLELKIKKLTEVIKKLEYALSESSFNKTTERLVEIDKLWKNITQNDVFNVFYQYSLAHYINIYMRHVPEIVEAEDIFKKGRLITTHLGVLVKRMRDFSPSLISILEKATERLKALT</sequence>
<evidence type="ECO:0000313" key="5">
    <source>
        <dbReference type="Proteomes" id="UP000253090"/>
    </source>
</evidence>
<dbReference type="RefSeq" id="WP_114497224.1">
    <property type="nucleotide sequence ID" value="NZ_QPJW01000005.1"/>
</dbReference>
<dbReference type="PANTHER" id="PTHR41786:SF1">
    <property type="entry name" value="6-HYDROXYMETHYLPTERIN DIPHOSPHOKINASE MPTE-LIKE DOMAIN-CONTAINING PROTEIN"/>
    <property type="match status" value="1"/>
</dbReference>
<feature type="domain" description="6-hydroxymethylpterin diphosphokinase MptE-like" evidence="2">
    <location>
        <begin position="207"/>
        <end position="379"/>
    </location>
</feature>
<keyword evidence="1" id="KW-0175">Coiled coil</keyword>
<accession>A0A369BBZ9</accession>
<feature type="domain" description="Glycosyltransferase Maf N-terminal" evidence="3">
    <location>
        <begin position="43"/>
        <end position="112"/>
    </location>
</feature>
<dbReference type="Pfam" id="PF20157">
    <property type="entry name" value="Maf_flag10_N"/>
    <property type="match status" value="1"/>
</dbReference>
<dbReference type="Pfam" id="PF01973">
    <property type="entry name" value="MptE-like"/>
    <property type="match status" value="1"/>
</dbReference>
<evidence type="ECO:0000259" key="3">
    <source>
        <dbReference type="Pfam" id="PF20157"/>
    </source>
</evidence>
<evidence type="ECO:0000259" key="2">
    <source>
        <dbReference type="Pfam" id="PF01973"/>
    </source>
</evidence>
<keyword evidence="5" id="KW-1185">Reference proteome</keyword>
<gene>
    <name evidence="4" type="ORF">DFP94_10588</name>
</gene>
<protein>
    <recommendedName>
        <fullName evidence="6">Motility associated factor glycosyltransferase family protein</fullName>
    </recommendedName>
</protein>
<dbReference type="OrthoDB" id="5291305at2"/>
<dbReference type="Gene3D" id="3.90.1480.10">
    <property type="entry name" value="Alpha-2,3-sialyltransferase"/>
    <property type="match status" value="1"/>
</dbReference>
<proteinExistence type="predicted"/>
<dbReference type="Proteomes" id="UP000253090">
    <property type="component" value="Unassembled WGS sequence"/>
</dbReference>